<dbReference type="InterPro" id="IPR001199">
    <property type="entry name" value="Cyt_B5-like_heme/steroid-bd"/>
</dbReference>
<keyword evidence="3 5" id="KW-0408">Iron</keyword>
<dbReference type="VEuPathDB" id="GiardiaDB:GLP15_1002"/>
<dbReference type="Pfam" id="PF00173">
    <property type="entry name" value="Cyt-b5"/>
    <property type="match status" value="1"/>
</dbReference>
<evidence type="ECO:0000256" key="2">
    <source>
        <dbReference type="ARBA" id="ARBA00022723"/>
    </source>
</evidence>
<dbReference type="SUPFAM" id="SSF55856">
    <property type="entry name" value="Cytochrome b5-like heme/steroid binding domain"/>
    <property type="match status" value="1"/>
</dbReference>
<proteinExistence type="inferred from homology"/>
<sequence>MEPVSMSKDMLIVGSDDVEVTIPNQLAACSLVLRRRSILGPITMPYTGEELSNAIAAYMERSSTGKYQQMSPKETEILEEMGLGDVPAEQQQQHQHIYRTTDKEPSTRQRHSLGSCPYHHQIQEITSCDADSANSMADVINLPMITLEEFIVNNGSDGHRLWILIDTIVFDVTEYLNKHPGGRVPLLNGPGKDSTLPFYQHHGRKGNTRPLFNRLKCLAVGRMSSSDFQRVPGYQQTNTEECGNPSLRRQFLQYFHVME</sequence>
<evidence type="ECO:0000256" key="3">
    <source>
        <dbReference type="ARBA" id="ARBA00023004"/>
    </source>
</evidence>
<dbReference type="EMBL" id="ACVC01000142">
    <property type="protein sequence ID" value="EFO63174.1"/>
    <property type="molecule type" value="Genomic_DNA"/>
</dbReference>
<evidence type="ECO:0000256" key="1">
    <source>
        <dbReference type="ARBA" id="ARBA00022617"/>
    </source>
</evidence>
<dbReference type="GO" id="GO:0016020">
    <property type="term" value="C:membrane"/>
    <property type="evidence" value="ECO:0007669"/>
    <property type="project" value="TreeGrafter"/>
</dbReference>
<dbReference type="Gene3D" id="3.10.120.10">
    <property type="entry name" value="Cytochrome b5-like heme/steroid binding domain"/>
    <property type="match status" value="1"/>
</dbReference>
<dbReference type="GO" id="GO:0046872">
    <property type="term" value="F:metal ion binding"/>
    <property type="evidence" value="ECO:0007669"/>
    <property type="project" value="UniProtKB-UniRule"/>
</dbReference>
<name>E1F330_GIAIA</name>
<dbReference type="STRING" id="658858.E1F330"/>
<feature type="domain" description="Cytochrome b5 heme-binding" evidence="6">
    <location>
        <begin position="142"/>
        <end position="224"/>
    </location>
</feature>
<dbReference type="PANTHER" id="PTHR19359">
    <property type="entry name" value="CYTOCHROME B5"/>
    <property type="match status" value="1"/>
</dbReference>
<evidence type="ECO:0000313" key="8">
    <source>
        <dbReference type="Proteomes" id="UP000008974"/>
    </source>
</evidence>
<dbReference type="PROSITE" id="PS00191">
    <property type="entry name" value="CYTOCHROME_B5_1"/>
    <property type="match status" value="1"/>
</dbReference>
<keyword evidence="2 5" id="KW-0479">Metal-binding</keyword>
<dbReference type="InterPro" id="IPR036400">
    <property type="entry name" value="Cyt_B5-like_heme/steroid_sf"/>
</dbReference>
<keyword evidence="1 5" id="KW-0349">Heme</keyword>
<dbReference type="PROSITE" id="PS50255">
    <property type="entry name" value="CYTOCHROME_B5_2"/>
    <property type="match status" value="1"/>
</dbReference>
<dbReference type="OMA" id="TLQFYQH"/>
<protein>
    <recommendedName>
        <fullName evidence="6">Cytochrome b5 heme-binding domain-containing protein</fullName>
    </recommendedName>
</protein>
<accession>E1F330</accession>
<evidence type="ECO:0000259" key="6">
    <source>
        <dbReference type="PROSITE" id="PS50255"/>
    </source>
</evidence>
<evidence type="ECO:0000313" key="7">
    <source>
        <dbReference type="EMBL" id="EFO63174.1"/>
    </source>
</evidence>
<dbReference type="SMART" id="SM01117">
    <property type="entry name" value="Cyt-b5"/>
    <property type="match status" value="1"/>
</dbReference>
<dbReference type="PANTHER" id="PTHR19359:SF14">
    <property type="entry name" value="CYTOCHROME B5 A"/>
    <property type="match status" value="1"/>
</dbReference>
<reference evidence="7 8" key="1">
    <citation type="journal article" date="2010" name="BMC Genomics">
        <title>Genome analysis and comparative genomics of a Giardia intestinalis assemblage E isolate.</title>
        <authorList>
            <person name="Jerlstrom-Hultqvist J."/>
            <person name="Franzen O."/>
            <person name="Ankarklev J."/>
            <person name="Xu F."/>
            <person name="Nohynkova E."/>
            <person name="Andersson J.O."/>
            <person name="Svard S.G."/>
            <person name="Andersson B."/>
        </authorList>
    </citation>
    <scope>NUCLEOTIDE SEQUENCE [LARGE SCALE GENOMIC DNA]</scope>
    <source>
        <strain evidence="7 8">P15</strain>
    </source>
</reference>
<dbReference type="Proteomes" id="UP000008974">
    <property type="component" value="Unassembled WGS sequence"/>
</dbReference>
<dbReference type="GO" id="GO:0020037">
    <property type="term" value="F:heme binding"/>
    <property type="evidence" value="ECO:0007669"/>
    <property type="project" value="UniProtKB-UniRule"/>
</dbReference>
<evidence type="ECO:0000256" key="4">
    <source>
        <dbReference type="ARBA" id="ARBA00038168"/>
    </source>
</evidence>
<gene>
    <name evidence="7" type="ORF">GLP15_1002</name>
</gene>
<organism evidence="7 8">
    <name type="scientific">Giardia intestinalis (strain P15)</name>
    <name type="common">Giardia lamblia</name>
    <dbReference type="NCBI Taxonomy" id="658858"/>
    <lineage>
        <taxon>Eukaryota</taxon>
        <taxon>Metamonada</taxon>
        <taxon>Diplomonadida</taxon>
        <taxon>Hexamitidae</taxon>
        <taxon>Giardiinae</taxon>
        <taxon>Giardia</taxon>
    </lineage>
</organism>
<evidence type="ECO:0000256" key="5">
    <source>
        <dbReference type="RuleBase" id="RU362121"/>
    </source>
</evidence>
<dbReference type="AlphaFoldDB" id="E1F330"/>
<dbReference type="InterPro" id="IPR018506">
    <property type="entry name" value="Cyt_B5_heme-BS"/>
</dbReference>
<comment type="similarity">
    <text evidence="4 5">Belongs to the cytochrome b5 family.</text>
</comment>
<comment type="caution">
    <text evidence="7">The sequence shown here is derived from an EMBL/GenBank/DDBJ whole genome shotgun (WGS) entry which is preliminary data.</text>
</comment>
<dbReference type="OrthoDB" id="260519at2759"/>
<dbReference type="InterPro" id="IPR050668">
    <property type="entry name" value="Cytochrome_b5"/>
</dbReference>